<dbReference type="EMBL" id="JABFTP020000124">
    <property type="protein sequence ID" value="KAL3279744.1"/>
    <property type="molecule type" value="Genomic_DNA"/>
</dbReference>
<dbReference type="AlphaFoldDB" id="A0ABD2NM91"/>
<evidence type="ECO:0000313" key="2">
    <source>
        <dbReference type="Proteomes" id="UP001516400"/>
    </source>
</evidence>
<keyword evidence="2" id="KW-1185">Reference proteome</keyword>
<accession>A0ABD2NM91</accession>
<evidence type="ECO:0000313" key="1">
    <source>
        <dbReference type="EMBL" id="KAL3279744.1"/>
    </source>
</evidence>
<organism evidence="1 2">
    <name type="scientific">Cryptolaemus montrouzieri</name>
    <dbReference type="NCBI Taxonomy" id="559131"/>
    <lineage>
        <taxon>Eukaryota</taxon>
        <taxon>Metazoa</taxon>
        <taxon>Ecdysozoa</taxon>
        <taxon>Arthropoda</taxon>
        <taxon>Hexapoda</taxon>
        <taxon>Insecta</taxon>
        <taxon>Pterygota</taxon>
        <taxon>Neoptera</taxon>
        <taxon>Endopterygota</taxon>
        <taxon>Coleoptera</taxon>
        <taxon>Polyphaga</taxon>
        <taxon>Cucujiformia</taxon>
        <taxon>Coccinelloidea</taxon>
        <taxon>Coccinellidae</taxon>
        <taxon>Scymninae</taxon>
        <taxon>Scymnini</taxon>
        <taxon>Cryptolaemus</taxon>
    </lineage>
</organism>
<comment type="caution">
    <text evidence="1">The sequence shown here is derived from an EMBL/GenBank/DDBJ whole genome shotgun (WGS) entry which is preliminary data.</text>
</comment>
<dbReference type="Proteomes" id="UP001516400">
    <property type="component" value="Unassembled WGS sequence"/>
</dbReference>
<proteinExistence type="predicted"/>
<name>A0ABD2NM91_9CUCU</name>
<gene>
    <name evidence="1" type="ORF">HHI36_017252</name>
</gene>
<protein>
    <submittedName>
        <fullName evidence="1">Uncharacterized protein</fullName>
    </submittedName>
</protein>
<sequence length="172" mass="19364">MIEELMVDLTISQSEGDADAAKILTATNEKIAINSFTNGLRDTELGTIIKSRNYSKLSDAIVAAQDEANTKRLVAPPQAFYTRGHFRNQHGRGRFNQNQNNFNSRRPFNKGSYINKIIIIKVTTEDIRLKMSIEIGTVAVTIHVADKIIKEVISLKPKKRKNDLKIRAQNIV</sequence>
<reference evidence="1 2" key="1">
    <citation type="journal article" date="2021" name="BMC Biol.">
        <title>Horizontally acquired antibacterial genes associated with adaptive radiation of ladybird beetles.</title>
        <authorList>
            <person name="Li H.S."/>
            <person name="Tang X.F."/>
            <person name="Huang Y.H."/>
            <person name="Xu Z.Y."/>
            <person name="Chen M.L."/>
            <person name="Du X.Y."/>
            <person name="Qiu B.Y."/>
            <person name="Chen P.T."/>
            <person name="Zhang W."/>
            <person name="Slipinski A."/>
            <person name="Escalona H.E."/>
            <person name="Waterhouse R.M."/>
            <person name="Zwick A."/>
            <person name="Pang H."/>
        </authorList>
    </citation>
    <scope>NUCLEOTIDE SEQUENCE [LARGE SCALE GENOMIC DNA]</scope>
    <source>
        <strain evidence="1">SYSU2018</strain>
    </source>
</reference>